<protein>
    <submittedName>
        <fullName evidence="2">Uncharacterized protein</fullName>
    </submittedName>
</protein>
<dbReference type="AlphaFoldDB" id="A0A165NZA5"/>
<organism evidence="2 3">
    <name type="scientific">Exidia glandulosa HHB12029</name>
    <dbReference type="NCBI Taxonomy" id="1314781"/>
    <lineage>
        <taxon>Eukaryota</taxon>
        <taxon>Fungi</taxon>
        <taxon>Dikarya</taxon>
        <taxon>Basidiomycota</taxon>
        <taxon>Agaricomycotina</taxon>
        <taxon>Agaricomycetes</taxon>
        <taxon>Auriculariales</taxon>
        <taxon>Exidiaceae</taxon>
        <taxon>Exidia</taxon>
    </lineage>
</organism>
<evidence type="ECO:0000313" key="2">
    <source>
        <dbReference type="EMBL" id="KZW01427.1"/>
    </source>
</evidence>
<sequence length="375" mass="41932">MPAHGPGANLPASPADRVLILDRLAVQQRSIDAATRLLATAKLKLREADDELTAAEARIEAAEAVFDAAMSEYRREKRAHHKVDAGVFAAQALLDEAVDEASIIRAPFHPIRRTPPEVLGLIFELCVSPSPYWRGKQPFMLSHMRILYPPRRRLGRRQCLADPTGSIRPPEYLIRGPISTWANPVGVITVKTGGSRWGLDVGSGSPRIFRRCARYETVLREALDCEKLPKQHAVLANEVIGDSQAVLDRYLRDFGSEGCRSKPLATGSPPDLEIKWKTEIRGSLPDSRGLRGLLGRPISYPGVVGREQSPRDFMARWRRITQAIQIWDILQQDMTGSRAGVESKTRRVPELAFRRFSLGQECRQVEDSGLVRIRR</sequence>
<evidence type="ECO:0000313" key="3">
    <source>
        <dbReference type="Proteomes" id="UP000077266"/>
    </source>
</evidence>
<evidence type="ECO:0000256" key="1">
    <source>
        <dbReference type="SAM" id="Coils"/>
    </source>
</evidence>
<accession>A0A165NZA5</accession>
<dbReference type="EMBL" id="KV425894">
    <property type="protein sequence ID" value="KZW01427.1"/>
    <property type="molecule type" value="Genomic_DNA"/>
</dbReference>
<keyword evidence="3" id="KW-1185">Reference proteome</keyword>
<gene>
    <name evidence="2" type="ORF">EXIGLDRAFT_745170</name>
</gene>
<feature type="coiled-coil region" evidence="1">
    <location>
        <begin position="31"/>
        <end position="72"/>
    </location>
</feature>
<proteinExistence type="predicted"/>
<reference evidence="2 3" key="1">
    <citation type="journal article" date="2016" name="Mol. Biol. Evol.">
        <title>Comparative Genomics of Early-Diverging Mushroom-Forming Fungi Provides Insights into the Origins of Lignocellulose Decay Capabilities.</title>
        <authorList>
            <person name="Nagy L.G."/>
            <person name="Riley R."/>
            <person name="Tritt A."/>
            <person name="Adam C."/>
            <person name="Daum C."/>
            <person name="Floudas D."/>
            <person name="Sun H."/>
            <person name="Yadav J.S."/>
            <person name="Pangilinan J."/>
            <person name="Larsson K.H."/>
            <person name="Matsuura K."/>
            <person name="Barry K."/>
            <person name="Labutti K."/>
            <person name="Kuo R."/>
            <person name="Ohm R.A."/>
            <person name="Bhattacharya S.S."/>
            <person name="Shirouzu T."/>
            <person name="Yoshinaga Y."/>
            <person name="Martin F.M."/>
            <person name="Grigoriev I.V."/>
            <person name="Hibbett D.S."/>
        </authorList>
    </citation>
    <scope>NUCLEOTIDE SEQUENCE [LARGE SCALE GENOMIC DNA]</scope>
    <source>
        <strain evidence="2 3">HHB12029</strain>
    </source>
</reference>
<dbReference type="InParanoid" id="A0A165NZA5"/>
<name>A0A165NZA5_EXIGL</name>
<keyword evidence="1" id="KW-0175">Coiled coil</keyword>
<dbReference type="Proteomes" id="UP000077266">
    <property type="component" value="Unassembled WGS sequence"/>
</dbReference>